<dbReference type="OrthoDB" id="2683861at2759"/>
<evidence type="ECO:0000313" key="3">
    <source>
        <dbReference type="Proteomes" id="UP000076532"/>
    </source>
</evidence>
<sequence length="172" mass="19348">MADELGPEFRACVGSLLKLERAAGWTTKDLRLPTADRPSEFKQWMRYARPIDFDKLEDNFGERLQAWWMAMQPKGRLDDRACLVRTSTSKLEWGSLAVPGRSGIFLVVLGLYWWAQRDGGRGHDSWREVLVDVTWACEHIVKYGGLSTQGAAAAAEPQGNSKAARKAPAKRR</sequence>
<gene>
    <name evidence="2" type="ORF">FIBSPDRAFT_745979</name>
</gene>
<name>A0A166GNT5_9AGAM</name>
<feature type="compositionally biased region" description="Basic residues" evidence="1">
    <location>
        <begin position="163"/>
        <end position="172"/>
    </location>
</feature>
<reference evidence="2 3" key="1">
    <citation type="journal article" date="2016" name="Mol. Biol. Evol.">
        <title>Comparative Genomics of Early-Diverging Mushroom-Forming Fungi Provides Insights into the Origins of Lignocellulose Decay Capabilities.</title>
        <authorList>
            <person name="Nagy L.G."/>
            <person name="Riley R."/>
            <person name="Tritt A."/>
            <person name="Adam C."/>
            <person name="Daum C."/>
            <person name="Floudas D."/>
            <person name="Sun H."/>
            <person name="Yadav J.S."/>
            <person name="Pangilinan J."/>
            <person name="Larsson K.H."/>
            <person name="Matsuura K."/>
            <person name="Barry K."/>
            <person name="Labutti K."/>
            <person name="Kuo R."/>
            <person name="Ohm R.A."/>
            <person name="Bhattacharya S.S."/>
            <person name="Shirouzu T."/>
            <person name="Yoshinaga Y."/>
            <person name="Martin F.M."/>
            <person name="Grigoriev I.V."/>
            <person name="Hibbett D.S."/>
        </authorList>
    </citation>
    <scope>NUCLEOTIDE SEQUENCE [LARGE SCALE GENOMIC DNA]</scope>
    <source>
        <strain evidence="2 3">CBS 109695</strain>
    </source>
</reference>
<feature type="region of interest" description="Disordered" evidence="1">
    <location>
        <begin position="150"/>
        <end position="172"/>
    </location>
</feature>
<dbReference type="AlphaFoldDB" id="A0A166GNT5"/>
<accession>A0A166GNT5</accession>
<evidence type="ECO:0000256" key="1">
    <source>
        <dbReference type="SAM" id="MobiDB-lite"/>
    </source>
</evidence>
<dbReference type="EMBL" id="KV417576">
    <property type="protein sequence ID" value="KZP18022.1"/>
    <property type="molecule type" value="Genomic_DNA"/>
</dbReference>
<evidence type="ECO:0000313" key="2">
    <source>
        <dbReference type="EMBL" id="KZP18022.1"/>
    </source>
</evidence>
<proteinExistence type="predicted"/>
<keyword evidence="3" id="KW-1185">Reference proteome</keyword>
<organism evidence="2 3">
    <name type="scientific">Athelia psychrophila</name>
    <dbReference type="NCBI Taxonomy" id="1759441"/>
    <lineage>
        <taxon>Eukaryota</taxon>
        <taxon>Fungi</taxon>
        <taxon>Dikarya</taxon>
        <taxon>Basidiomycota</taxon>
        <taxon>Agaricomycotina</taxon>
        <taxon>Agaricomycetes</taxon>
        <taxon>Agaricomycetidae</taxon>
        <taxon>Atheliales</taxon>
        <taxon>Atheliaceae</taxon>
        <taxon>Athelia</taxon>
    </lineage>
</organism>
<dbReference type="Proteomes" id="UP000076532">
    <property type="component" value="Unassembled WGS sequence"/>
</dbReference>
<protein>
    <submittedName>
        <fullName evidence="2">Uncharacterized protein</fullName>
    </submittedName>
</protein>